<comment type="caution">
    <text evidence="18">The sequence shown here is derived from an EMBL/GenBank/DDBJ whole genome shotgun (WGS) entry which is preliminary data.</text>
</comment>
<evidence type="ECO:0000256" key="7">
    <source>
        <dbReference type="ARBA" id="ARBA00022840"/>
    </source>
</evidence>
<evidence type="ECO:0000313" key="19">
    <source>
        <dbReference type="Proteomes" id="UP001201980"/>
    </source>
</evidence>
<dbReference type="GO" id="GO:1902115">
    <property type="term" value="P:regulation of organelle assembly"/>
    <property type="evidence" value="ECO:0007669"/>
    <property type="project" value="UniProtKB-ARBA"/>
</dbReference>
<dbReference type="CDD" id="cd14007">
    <property type="entry name" value="STKc_Aurora"/>
    <property type="match status" value="1"/>
</dbReference>
<dbReference type="InterPro" id="IPR017441">
    <property type="entry name" value="Protein_kinase_ATP_BS"/>
</dbReference>
<evidence type="ECO:0000256" key="3">
    <source>
        <dbReference type="ARBA" id="ARBA00022527"/>
    </source>
</evidence>
<evidence type="ECO:0000256" key="9">
    <source>
        <dbReference type="ARBA" id="ARBA00048679"/>
    </source>
</evidence>
<organism evidence="18 19">
    <name type="scientific">Zalerion maritima</name>
    <dbReference type="NCBI Taxonomy" id="339359"/>
    <lineage>
        <taxon>Eukaryota</taxon>
        <taxon>Fungi</taxon>
        <taxon>Dikarya</taxon>
        <taxon>Ascomycota</taxon>
        <taxon>Pezizomycotina</taxon>
        <taxon>Sordariomycetes</taxon>
        <taxon>Lulworthiomycetidae</taxon>
        <taxon>Lulworthiales</taxon>
        <taxon>Lulworthiaceae</taxon>
        <taxon>Zalerion</taxon>
    </lineage>
</organism>
<feature type="region of interest" description="Disordered" evidence="16">
    <location>
        <begin position="37"/>
        <end position="56"/>
    </location>
</feature>
<dbReference type="AlphaFoldDB" id="A0AAD5RPL8"/>
<evidence type="ECO:0000256" key="16">
    <source>
        <dbReference type="SAM" id="MobiDB-lite"/>
    </source>
</evidence>
<evidence type="ECO:0000256" key="8">
    <source>
        <dbReference type="ARBA" id="ARBA00047899"/>
    </source>
</evidence>
<keyword evidence="3 14" id="KW-0723">Serine/threonine-protein kinase</keyword>
<feature type="binding site" evidence="11">
    <location>
        <begin position="143"/>
        <end position="145"/>
    </location>
    <ligand>
        <name>ATP</name>
        <dbReference type="ChEBI" id="CHEBI:30616"/>
    </ligand>
</feature>
<dbReference type="SMART" id="SM00220">
    <property type="entry name" value="S_TKc"/>
    <property type="match status" value="1"/>
</dbReference>
<reference evidence="18" key="1">
    <citation type="submission" date="2022-07" db="EMBL/GenBank/DDBJ databases">
        <title>Draft genome sequence of Zalerion maritima ATCC 34329, a (micro)plastics degrading marine fungus.</title>
        <authorList>
            <person name="Paco A."/>
            <person name="Goncalves M.F.M."/>
            <person name="Rocha-Santos T.A.P."/>
            <person name="Alves A."/>
        </authorList>
    </citation>
    <scope>NUCLEOTIDE SEQUENCE</scope>
    <source>
        <strain evidence="18">ATCC 34329</strain>
    </source>
</reference>
<dbReference type="GO" id="GO:0008608">
    <property type="term" value="P:attachment of spindle microtubules to kinetochore"/>
    <property type="evidence" value="ECO:0007669"/>
    <property type="project" value="UniProtKB-ARBA"/>
</dbReference>
<evidence type="ECO:0000256" key="15">
    <source>
        <dbReference type="RuleBase" id="RU367134"/>
    </source>
</evidence>
<feature type="binding site" evidence="11 13">
    <location>
        <position position="94"/>
    </location>
    <ligand>
        <name>ATP</name>
        <dbReference type="ChEBI" id="CHEBI:30616"/>
    </ligand>
</feature>
<dbReference type="EC" id="2.7.11.1" evidence="1 15"/>
<dbReference type="InterPro" id="IPR011009">
    <property type="entry name" value="Kinase-like_dom_sf"/>
</dbReference>
<keyword evidence="5 11" id="KW-0547">Nucleotide-binding</keyword>
<evidence type="ECO:0000313" key="18">
    <source>
        <dbReference type="EMBL" id="KAJ2899979.1"/>
    </source>
</evidence>
<feature type="binding site" evidence="11">
    <location>
        <position position="75"/>
    </location>
    <ligand>
        <name>ATP</name>
        <dbReference type="ChEBI" id="CHEBI:30616"/>
    </ligand>
</feature>
<dbReference type="PANTHER" id="PTHR24350">
    <property type="entry name" value="SERINE/THREONINE-PROTEIN KINASE IAL-RELATED"/>
    <property type="match status" value="1"/>
</dbReference>
<feature type="cross-link" description="Glycyl lysine isopeptide (Lys-Gly) (interchain with G-Cter in SUMO2)" evidence="12">
    <location>
        <position position="190"/>
    </location>
</feature>
<evidence type="ECO:0000256" key="6">
    <source>
        <dbReference type="ARBA" id="ARBA00022777"/>
    </source>
</evidence>
<dbReference type="FunFam" id="3.30.200.20:FF:000042">
    <property type="entry name" value="Aurora kinase A"/>
    <property type="match status" value="1"/>
</dbReference>
<dbReference type="Proteomes" id="UP001201980">
    <property type="component" value="Unassembled WGS sequence"/>
</dbReference>
<gene>
    <name evidence="18" type="ORF">MKZ38_002698</name>
</gene>
<dbReference type="EMBL" id="JAKWBI020000183">
    <property type="protein sequence ID" value="KAJ2899979.1"/>
    <property type="molecule type" value="Genomic_DNA"/>
</dbReference>
<keyword evidence="4 15" id="KW-0808">Transferase</keyword>
<feature type="binding site" evidence="11">
    <location>
        <position position="206"/>
    </location>
    <ligand>
        <name>ATP</name>
        <dbReference type="ChEBI" id="CHEBI:30616"/>
    </ligand>
</feature>
<dbReference type="PROSITE" id="PS00107">
    <property type="entry name" value="PROTEIN_KINASE_ATP"/>
    <property type="match status" value="1"/>
</dbReference>
<dbReference type="GO" id="GO:0032465">
    <property type="term" value="P:regulation of cytokinesis"/>
    <property type="evidence" value="ECO:0007669"/>
    <property type="project" value="UniProtKB-ARBA"/>
</dbReference>
<evidence type="ECO:0000256" key="11">
    <source>
        <dbReference type="PIRSR" id="PIRSR630616-2"/>
    </source>
</evidence>
<dbReference type="Pfam" id="PF00069">
    <property type="entry name" value="Pkinase"/>
    <property type="match status" value="1"/>
</dbReference>
<comment type="catalytic activity">
    <reaction evidence="8 15">
        <text>L-threonyl-[protein] + ATP = O-phospho-L-threonyl-[protein] + ADP + H(+)</text>
        <dbReference type="Rhea" id="RHEA:46608"/>
        <dbReference type="Rhea" id="RHEA-COMP:11060"/>
        <dbReference type="Rhea" id="RHEA-COMP:11605"/>
        <dbReference type="ChEBI" id="CHEBI:15378"/>
        <dbReference type="ChEBI" id="CHEBI:30013"/>
        <dbReference type="ChEBI" id="CHEBI:30616"/>
        <dbReference type="ChEBI" id="CHEBI:61977"/>
        <dbReference type="ChEBI" id="CHEBI:456216"/>
        <dbReference type="EC" id="2.7.11.1"/>
    </reaction>
</comment>
<evidence type="ECO:0000256" key="4">
    <source>
        <dbReference type="ARBA" id="ARBA00022679"/>
    </source>
</evidence>
<dbReference type="SUPFAM" id="SSF56112">
    <property type="entry name" value="Protein kinase-like (PK-like)"/>
    <property type="match status" value="1"/>
</dbReference>
<dbReference type="GO" id="GO:0072479">
    <property type="term" value="P:response to mitotic cell cycle spindle assembly checkpoint signaling"/>
    <property type="evidence" value="ECO:0007669"/>
    <property type="project" value="UniProtKB-ARBA"/>
</dbReference>
<proteinExistence type="inferred from homology"/>
<evidence type="ECO:0000256" key="12">
    <source>
        <dbReference type="PIRSR" id="PIRSR630616-3"/>
    </source>
</evidence>
<evidence type="ECO:0000256" key="10">
    <source>
        <dbReference type="PIRSR" id="PIRSR630616-1"/>
    </source>
</evidence>
<accession>A0AAD5RPL8</accession>
<dbReference type="GO" id="GO:0004674">
    <property type="term" value="F:protein serine/threonine kinase activity"/>
    <property type="evidence" value="ECO:0007669"/>
    <property type="project" value="UniProtKB-KW"/>
</dbReference>
<dbReference type="InterPro" id="IPR000719">
    <property type="entry name" value="Prot_kinase_dom"/>
</dbReference>
<protein>
    <recommendedName>
        <fullName evidence="2 15">Aurora kinase</fullName>
        <ecNumber evidence="1 15">2.7.11.1</ecNumber>
    </recommendedName>
</protein>
<dbReference type="GO" id="GO:0090266">
    <property type="term" value="P:regulation of mitotic cell cycle spindle assembly checkpoint"/>
    <property type="evidence" value="ECO:0007669"/>
    <property type="project" value="UniProtKB-ARBA"/>
</dbReference>
<dbReference type="GO" id="GO:0045143">
    <property type="term" value="P:homologous chromosome segregation"/>
    <property type="evidence" value="ECO:0007669"/>
    <property type="project" value="UniProtKB-ARBA"/>
</dbReference>
<evidence type="ECO:0000256" key="1">
    <source>
        <dbReference type="ARBA" id="ARBA00012513"/>
    </source>
</evidence>
<dbReference type="GO" id="GO:0000776">
    <property type="term" value="C:kinetochore"/>
    <property type="evidence" value="ECO:0007669"/>
    <property type="project" value="UniProtKB-ARBA"/>
</dbReference>
<dbReference type="Gene3D" id="1.10.510.10">
    <property type="entry name" value="Transferase(Phosphotransferase) domain 1"/>
    <property type="match status" value="1"/>
</dbReference>
<comment type="catalytic activity">
    <reaction evidence="9 15">
        <text>L-seryl-[protein] + ATP = O-phospho-L-seryl-[protein] + ADP + H(+)</text>
        <dbReference type="Rhea" id="RHEA:17989"/>
        <dbReference type="Rhea" id="RHEA-COMP:9863"/>
        <dbReference type="Rhea" id="RHEA-COMP:11604"/>
        <dbReference type="ChEBI" id="CHEBI:15378"/>
        <dbReference type="ChEBI" id="CHEBI:29999"/>
        <dbReference type="ChEBI" id="CHEBI:30616"/>
        <dbReference type="ChEBI" id="CHEBI:83421"/>
        <dbReference type="ChEBI" id="CHEBI:456216"/>
        <dbReference type="EC" id="2.7.11.1"/>
    </reaction>
</comment>
<dbReference type="InterPro" id="IPR008271">
    <property type="entry name" value="Ser/Thr_kinase_AS"/>
</dbReference>
<dbReference type="GO" id="GO:0051233">
    <property type="term" value="C:spindle midzone"/>
    <property type="evidence" value="ECO:0007669"/>
    <property type="project" value="UniProtKB-ARBA"/>
</dbReference>
<feature type="binding site" evidence="11">
    <location>
        <begin position="192"/>
        <end position="193"/>
    </location>
    <ligand>
        <name>ATP</name>
        <dbReference type="ChEBI" id="CHEBI:30616"/>
    </ligand>
</feature>
<dbReference type="GO" id="GO:0044779">
    <property type="term" value="P:meiotic spindle checkpoint signaling"/>
    <property type="evidence" value="ECO:0007669"/>
    <property type="project" value="UniProtKB-ARBA"/>
</dbReference>
<dbReference type="GO" id="GO:0032133">
    <property type="term" value="C:chromosome passenger complex"/>
    <property type="evidence" value="ECO:0007669"/>
    <property type="project" value="UniProtKB-ARBA"/>
</dbReference>
<keyword evidence="7 11" id="KW-0067">ATP-binding</keyword>
<evidence type="ECO:0000256" key="5">
    <source>
        <dbReference type="ARBA" id="ARBA00022741"/>
    </source>
</evidence>
<evidence type="ECO:0000256" key="2">
    <source>
        <dbReference type="ARBA" id="ARBA00021157"/>
    </source>
</evidence>
<feature type="domain" description="Protein kinase" evidence="17">
    <location>
        <begin position="65"/>
        <end position="317"/>
    </location>
</feature>
<evidence type="ECO:0000256" key="14">
    <source>
        <dbReference type="RuleBase" id="RU000304"/>
    </source>
</evidence>
<feature type="active site" description="Proton acceptor" evidence="10">
    <location>
        <position position="188"/>
    </location>
</feature>
<keyword evidence="6 15" id="KW-0418">Kinase</keyword>
<dbReference type="InterPro" id="IPR030616">
    <property type="entry name" value="Aur-like"/>
</dbReference>
<name>A0AAD5RPL8_9PEZI</name>
<dbReference type="GO" id="GO:0005524">
    <property type="term" value="F:ATP binding"/>
    <property type="evidence" value="ECO:0007669"/>
    <property type="project" value="UniProtKB-UniRule"/>
</dbReference>
<dbReference type="GO" id="GO:0000819">
    <property type="term" value="P:sister chromatid segregation"/>
    <property type="evidence" value="ECO:0007669"/>
    <property type="project" value="UniProtKB-ARBA"/>
</dbReference>
<keyword evidence="19" id="KW-1185">Reference proteome</keyword>
<evidence type="ECO:0000259" key="17">
    <source>
        <dbReference type="PROSITE" id="PS50011"/>
    </source>
</evidence>
<sequence>MAAAPVLMTPLAAPFNKRDLSETQLLKRSFLNRIPQSTSRFQNGSSRDEHSQMPPPPARLHLGMFQVGKPLGKGKFGRVYLVKHRKSGFVCVLKVLKKDEIQRERAEVHVRREIEVHQNLRHPNIVGFLGWFHDSRRVFIMLEFAAGGELYKVLRKENTFSERKAAKYIAQVAESLHYMHKKNIMHRDLKPENILVGVNGELKLADFGYSVHAPSDRRETLCGTLDYLPPEMLRGPSGAYTKAVDLWSLGVLTYEFLTGEAPFEDSMAMTRRRIVKGDMKPLPSYVSREAKDFVHSLLILDGSKRISLSRALKHPWIVKHCGDRG</sequence>
<evidence type="ECO:0000256" key="13">
    <source>
        <dbReference type="PROSITE-ProRule" id="PRU10141"/>
    </source>
</evidence>
<dbReference type="PROSITE" id="PS50011">
    <property type="entry name" value="PROTEIN_KINASE_DOM"/>
    <property type="match status" value="1"/>
</dbReference>
<dbReference type="FunFam" id="1.10.510.10:FF:000235">
    <property type="entry name" value="Serine/threonine-protein kinase ark1"/>
    <property type="match status" value="1"/>
</dbReference>
<dbReference type="PROSITE" id="PS00108">
    <property type="entry name" value="PROTEIN_KINASE_ST"/>
    <property type="match status" value="1"/>
</dbReference>
<comment type="similarity">
    <text evidence="15">Belongs to the protein kinase superfamily. Ser/Thr protein kinase family. Aurora subfamily.</text>
</comment>